<evidence type="ECO:0000259" key="13">
    <source>
        <dbReference type="Pfam" id="PF02823"/>
    </source>
</evidence>
<accession>A0A178MWX5</accession>
<keyword evidence="15" id="KW-1185">Reference proteome</keyword>
<dbReference type="InterPro" id="IPR036771">
    <property type="entry name" value="ATPsynth_dsu/esu_N"/>
</dbReference>
<reference evidence="14 15" key="1">
    <citation type="submission" date="2016-04" db="EMBL/GenBank/DDBJ databases">
        <title>Draft genome sequence of freshwater magnetotactic bacteria Magnetospirillum marisnigri SP-1 and Magnetospirillum moscoviense BB-1.</title>
        <authorList>
            <person name="Koziaeva V."/>
            <person name="Dziuba M.V."/>
            <person name="Ivanov T.M."/>
            <person name="Kuznetsov B."/>
            <person name="Grouzdev D.S."/>
        </authorList>
    </citation>
    <scope>NUCLEOTIDE SEQUENCE [LARGE SCALE GENOMIC DNA]</scope>
    <source>
        <strain evidence="14 15">SP-1</strain>
    </source>
</reference>
<keyword evidence="6 10" id="KW-0406">Ion transport</keyword>
<dbReference type="NCBIfam" id="TIGR01216">
    <property type="entry name" value="ATP_synt_epsi"/>
    <property type="match status" value="1"/>
</dbReference>
<feature type="coiled-coil region" evidence="12">
    <location>
        <begin position="92"/>
        <end position="126"/>
    </location>
</feature>
<evidence type="ECO:0000256" key="1">
    <source>
        <dbReference type="ARBA" id="ARBA00003543"/>
    </source>
</evidence>
<dbReference type="Pfam" id="PF02823">
    <property type="entry name" value="ATP-synt_DE_N"/>
    <property type="match status" value="1"/>
</dbReference>
<dbReference type="SUPFAM" id="SSF51344">
    <property type="entry name" value="Epsilon subunit of F1F0-ATP synthase N-terminal domain"/>
    <property type="match status" value="1"/>
</dbReference>
<evidence type="ECO:0000313" key="14">
    <source>
        <dbReference type="EMBL" id="OAN55246.1"/>
    </source>
</evidence>
<organism evidence="14 15">
    <name type="scientific">Paramagnetospirillum marisnigri</name>
    <dbReference type="NCBI Taxonomy" id="1285242"/>
    <lineage>
        <taxon>Bacteria</taxon>
        <taxon>Pseudomonadati</taxon>
        <taxon>Pseudomonadota</taxon>
        <taxon>Alphaproteobacteria</taxon>
        <taxon>Rhodospirillales</taxon>
        <taxon>Magnetospirillaceae</taxon>
        <taxon>Paramagnetospirillum</taxon>
    </lineage>
</organism>
<dbReference type="GO" id="GO:0046933">
    <property type="term" value="F:proton-transporting ATP synthase activity, rotational mechanism"/>
    <property type="evidence" value="ECO:0007669"/>
    <property type="project" value="UniProtKB-UniRule"/>
</dbReference>
<comment type="subcellular location">
    <subcellularLocation>
        <location evidence="10">Cell membrane</location>
        <topology evidence="10">Peripheral membrane protein</topology>
    </subcellularLocation>
    <subcellularLocation>
        <location evidence="2">Endomembrane system</location>
        <topology evidence="2">Peripheral membrane protein</topology>
    </subcellularLocation>
</comment>
<comment type="caution">
    <text evidence="14">The sequence shown here is derived from an EMBL/GenBank/DDBJ whole genome shotgun (WGS) entry which is preliminary data.</text>
</comment>
<dbReference type="Proteomes" id="UP000078428">
    <property type="component" value="Unassembled WGS sequence"/>
</dbReference>
<keyword evidence="7 10" id="KW-0472">Membrane</keyword>
<protein>
    <recommendedName>
        <fullName evidence="10">ATP synthase epsilon chain</fullName>
    </recommendedName>
    <alternativeName>
        <fullName evidence="10">ATP synthase F1 sector epsilon subunit</fullName>
    </alternativeName>
    <alternativeName>
        <fullName evidence="10">F-ATPase epsilon subunit</fullName>
    </alternativeName>
</protein>
<keyword evidence="4 10" id="KW-0813">Transport</keyword>
<evidence type="ECO:0000256" key="7">
    <source>
        <dbReference type="ARBA" id="ARBA00023136"/>
    </source>
</evidence>
<dbReference type="STRING" id="1285242.A6A04_11340"/>
<keyword evidence="9 10" id="KW-0066">ATP synthesis</keyword>
<comment type="similarity">
    <text evidence="3 10 11">Belongs to the ATPase epsilon chain family.</text>
</comment>
<evidence type="ECO:0000256" key="8">
    <source>
        <dbReference type="ARBA" id="ARBA00023196"/>
    </source>
</evidence>
<evidence type="ECO:0000256" key="4">
    <source>
        <dbReference type="ARBA" id="ARBA00022448"/>
    </source>
</evidence>
<evidence type="ECO:0000256" key="6">
    <source>
        <dbReference type="ARBA" id="ARBA00023065"/>
    </source>
</evidence>
<evidence type="ECO:0000256" key="2">
    <source>
        <dbReference type="ARBA" id="ARBA00004184"/>
    </source>
</evidence>
<keyword evidence="8 10" id="KW-0139">CF(1)</keyword>
<sequence length="133" mass="14010">MADKIQFELVSPAKLLVSSPVDMVVVPGTEGDFGALVRHAPMITTVRPGVIVVHDGGKVSSSIFVAGGFAEVNEERITVLAEEAIPVGDITAELAAARKKAAKDALDDAKTDREKAQAQRLILIAEALEAARH</sequence>
<evidence type="ECO:0000313" key="15">
    <source>
        <dbReference type="Proteomes" id="UP000078428"/>
    </source>
</evidence>
<evidence type="ECO:0000256" key="5">
    <source>
        <dbReference type="ARBA" id="ARBA00022781"/>
    </source>
</evidence>
<gene>
    <name evidence="10" type="primary">atpC</name>
    <name evidence="14" type="ORF">A6A04_11340</name>
</gene>
<dbReference type="OrthoDB" id="9799969at2"/>
<keyword evidence="12" id="KW-0175">Coiled coil</keyword>
<dbReference type="Gene3D" id="2.60.15.10">
    <property type="entry name" value="F0F1 ATP synthase delta/epsilon subunit, N-terminal"/>
    <property type="match status" value="1"/>
</dbReference>
<dbReference type="GO" id="GO:0045259">
    <property type="term" value="C:proton-transporting ATP synthase complex"/>
    <property type="evidence" value="ECO:0007669"/>
    <property type="project" value="UniProtKB-KW"/>
</dbReference>
<dbReference type="GO" id="GO:0005524">
    <property type="term" value="F:ATP binding"/>
    <property type="evidence" value="ECO:0007669"/>
    <property type="project" value="UniProtKB-UniRule"/>
</dbReference>
<comment type="function">
    <text evidence="1 10">Produces ATP from ADP in the presence of a proton gradient across the membrane.</text>
</comment>
<keyword evidence="10" id="KW-1003">Cell membrane</keyword>
<dbReference type="EMBL" id="LWQT01000020">
    <property type="protein sequence ID" value="OAN55246.1"/>
    <property type="molecule type" value="Genomic_DNA"/>
</dbReference>
<evidence type="ECO:0000256" key="11">
    <source>
        <dbReference type="RuleBase" id="RU003656"/>
    </source>
</evidence>
<dbReference type="GO" id="GO:0005886">
    <property type="term" value="C:plasma membrane"/>
    <property type="evidence" value="ECO:0007669"/>
    <property type="project" value="UniProtKB-SubCell"/>
</dbReference>
<evidence type="ECO:0000256" key="3">
    <source>
        <dbReference type="ARBA" id="ARBA00005712"/>
    </source>
</evidence>
<evidence type="ECO:0000256" key="9">
    <source>
        <dbReference type="ARBA" id="ARBA00023310"/>
    </source>
</evidence>
<dbReference type="InterPro" id="IPR020546">
    <property type="entry name" value="ATP_synth_F1_dsu/esu_N"/>
</dbReference>
<dbReference type="PANTHER" id="PTHR13822">
    <property type="entry name" value="ATP SYNTHASE DELTA/EPSILON CHAIN"/>
    <property type="match status" value="1"/>
</dbReference>
<dbReference type="CDD" id="cd12152">
    <property type="entry name" value="F1-ATPase_delta"/>
    <property type="match status" value="1"/>
</dbReference>
<dbReference type="AlphaFoldDB" id="A0A178MWX5"/>
<dbReference type="GO" id="GO:0012505">
    <property type="term" value="C:endomembrane system"/>
    <property type="evidence" value="ECO:0007669"/>
    <property type="project" value="UniProtKB-SubCell"/>
</dbReference>
<dbReference type="PANTHER" id="PTHR13822:SF10">
    <property type="entry name" value="ATP SYNTHASE EPSILON CHAIN, CHLOROPLASTIC"/>
    <property type="match status" value="1"/>
</dbReference>
<evidence type="ECO:0000256" key="12">
    <source>
        <dbReference type="SAM" id="Coils"/>
    </source>
</evidence>
<feature type="domain" description="ATP synthase F1 complex delta/epsilon subunit N-terminal" evidence="13">
    <location>
        <begin position="5"/>
        <end position="84"/>
    </location>
</feature>
<evidence type="ECO:0000256" key="10">
    <source>
        <dbReference type="HAMAP-Rule" id="MF_00530"/>
    </source>
</evidence>
<dbReference type="InterPro" id="IPR001469">
    <property type="entry name" value="ATP_synth_F1_dsu/esu"/>
</dbReference>
<keyword evidence="5 10" id="KW-0375">Hydrogen ion transport</keyword>
<dbReference type="HAMAP" id="MF_00530">
    <property type="entry name" value="ATP_synth_epsil_bac"/>
    <property type="match status" value="1"/>
</dbReference>
<name>A0A178MWX5_9PROT</name>
<dbReference type="RefSeq" id="WP_068489428.1">
    <property type="nucleotide sequence ID" value="NZ_LWQT01000020.1"/>
</dbReference>
<proteinExistence type="inferred from homology"/>
<comment type="subunit">
    <text evidence="10 11">F-type ATPases have 2 components, CF(1) - the catalytic core - and CF(0) - the membrane proton channel. CF(1) has five subunits: alpha(3), beta(3), gamma(1), delta(1), epsilon(1). CF(0) has three main subunits: a, b and c.</text>
</comment>